<protein>
    <recommendedName>
        <fullName evidence="3">BACK domain-containing protein</fullName>
    </recommendedName>
</protein>
<name>A0ABR2KFM6_9EUKA</name>
<accession>A0ABR2KFM6</accession>
<proteinExistence type="predicted"/>
<keyword evidence="2" id="KW-1185">Reference proteome</keyword>
<reference evidence="1 2" key="1">
    <citation type="submission" date="2024-04" db="EMBL/GenBank/DDBJ databases">
        <title>Tritrichomonas musculus Genome.</title>
        <authorList>
            <person name="Alves-Ferreira E."/>
            <person name="Grigg M."/>
            <person name="Lorenzi H."/>
            <person name="Galac M."/>
        </authorList>
    </citation>
    <scope>NUCLEOTIDE SEQUENCE [LARGE SCALE GENOMIC DNA]</scope>
    <source>
        <strain evidence="1 2">EAF2021</strain>
    </source>
</reference>
<evidence type="ECO:0000313" key="2">
    <source>
        <dbReference type="Proteomes" id="UP001470230"/>
    </source>
</evidence>
<evidence type="ECO:0000313" key="1">
    <source>
        <dbReference type="EMBL" id="KAK8889681.1"/>
    </source>
</evidence>
<organism evidence="1 2">
    <name type="scientific">Tritrichomonas musculus</name>
    <dbReference type="NCBI Taxonomy" id="1915356"/>
    <lineage>
        <taxon>Eukaryota</taxon>
        <taxon>Metamonada</taxon>
        <taxon>Parabasalia</taxon>
        <taxon>Tritrichomonadida</taxon>
        <taxon>Tritrichomonadidae</taxon>
        <taxon>Tritrichomonas</taxon>
    </lineage>
</organism>
<comment type="caution">
    <text evidence="1">The sequence shown here is derived from an EMBL/GenBank/DDBJ whole genome shotgun (WGS) entry which is preliminary data.</text>
</comment>
<evidence type="ECO:0008006" key="3">
    <source>
        <dbReference type="Google" id="ProtNLM"/>
    </source>
</evidence>
<sequence length="367" mass="43725">MNSTTTSMINDASQKRKKFIYNDKEYPIKYNLFKKVSKYFAKNHKLESIENINIIDEGEKSINITLNEDSIDTFIRFCQNSNYEITRENVISLQYLSKKYEVPDLDTYSKRFIQEHSDDILIQYLSNIQDLQKEDNYILETHISMNLMNYIDDEIFLTIPVPFMYRIIEKYENKNDAKVIELLFRYLEKHGRKASALFLLTNCCDNRKMISDRLYSEYLQIFDFTFIQNNPDEFKKQREQEKLNENLKLTCYVLFLTLLIFSFPIFANIIDDLGEIEENIFPMNIIKNLKTNLQKVLFISIARKIQHEKKEIKENIKETTPPKSGQTISQFNTDISINIDNVQLFKRVVSGNNCYYTDKYVKKFKDM</sequence>
<dbReference type="Proteomes" id="UP001470230">
    <property type="component" value="Unassembled WGS sequence"/>
</dbReference>
<gene>
    <name evidence="1" type="ORF">M9Y10_034434</name>
</gene>
<dbReference type="EMBL" id="JAPFFF010000005">
    <property type="protein sequence ID" value="KAK8889681.1"/>
    <property type="molecule type" value="Genomic_DNA"/>
</dbReference>